<organism evidence="2 3">
    <name type="scientific">Candidatus Macondimonas diazotrophica</name>
    <dbReference type="NCBI Taxonomy" id="2305248"/>
    <lineage>
        <taxon>Bacteria</taxon>
        <taxon>Pseudomonadati</taxon>
        <taxon>Pseudomonadota</taxon>
        <taxon>Gammaproteobacteria</taxon>
        <taxon>Chromatiales</taxon>
        <taxon>Ectothiorhodospiraceae</taxon>
        <taxon>Candidatus Macondimonas</taxon>
    </lineage>
</organism>
<keyword evidence="3" id="KW-1185">Reference proteome</keyword>
<protein>
    <recommendedName>
        <fullName evidence="1">Chalcone isomerase domain-containing protein</fullName>
    </recommendedName>
</protein>
<reference evidence="2 3" key="1">
    <citation type="journal article" date="2019" name="ISME J.">
        <title>Candidatus Macondimonas diazotrophica, a novel gammaproteobacterial genus dominating crude-oil-contaminated coastal sediments.</title>
        <authorList>
            <person name="Karthikeyan S."/>
            <person name="Konstantinidis K."/>
        </authorList>
    </citation>
    <scope>NUCLEOTIDE SEQUENCE [LARGE SCALE GENOMIC DNA]</scope>
    <source>
        <strain evidence="2 3">KTK01</strain>
    </source>
</reference>
<evidence type="ECO:0000259" key="1">
    <source>
        <dbReference type="Pfam" id="PF16036"/>
    </source>
</evidence>
<dbReference type="EMBL" id="SRIO01000010">
    <property type="protein sequence ID" value="TFZ82319.1"/>
    <property type="molecule type" value="Genomic_DNA"/>
</dbReference>
<accession>A0A4Z0F8C9</accession>
<dbReference type="InterPro" id="IPR016087">
    <property type="entry name" value="Chalcone_isomerase"/>
</dbReference>
<dbReference type="AlphaFoldDB" id="A0A4Z0F8C9"/>
<comment type="caution">
    <text evidence="2">The sequence shown here is derived from an EMBL/GenBank/DDBJ whole genome shotgun (WGS) entry which is preliminary data.</text>
</comment>
<evidence type="ECO:0000313" key="2">
    <source>
        <dbReference type="EMBL" id="TFZ82319.1"/>
    </source>
</evidence>
<gene>
    <name evidence="2" type="ORF">E4680_08740</name>
</gene>
<evidence type="ECO:0000313" key="3">
    <source>
        <dbReference type="Proteomes" id="UP000297890"/>
    </source>
</evidence>
<name>A0A4Z0F8C9_9GAMM</name>
<proteinExistence type="predicted"/>
<dbReference type="RefSeq" id="WP_135282025.1">
    <property type="nucleotide sequence ID" value="NZ_SRIO01000010.1"/>
</dbReference>
<sequence>MMNGRHGPRVHGWFLALTLILLVAVSGAPGVQASVPALPLPGEIRALGNDWQMMGSARFRKYFINVYDGRLWVTAGAFDWQGVYALDLTYALDFKARDLAKRSVDEMRQIGEISDARLVEWEGVMRRAFPDVKAGDRLIGVNLPGRETRFYLNGTLFSTVPDPAFGRAFFGIWLDPRTSEPAFRKDLLAGAGA</sequence>
<dbReference type="OrthoDB" id="7277038at2"/>
<dbReference type="Proteomes" id="UP000297890">
    <property type="component" value="Unassembled WGS sequence"/>
</dbReference>
<dbReference type="Pfam" id="PF16036">
    <property type="entry name" value="Chalcone_3"/>
    <property type="match status" value="1"/>
</dbReference>
<feature type="domain" description="Chalcone isomerase" evidence="1">
    <location>
        <begin position="39"/>
        <end position="188"/>
    </location>
</feature>